<gene>
    <name evidence="1" type="ORF">ACFQJ6_16425</name>
</gene>
<keyword evidence="2" id="KW-1185">Reference proteome</keyword>
<dbReference type="Proteomes" id="UP001596407">
    <property type="component" value="Unassembled WGS sequence"/>
</dbReference>
<dbReference type="EMBL" id="JBHSZH010000005">
    <property type="protein sequence ID" value="MFC7081462.1"/>
    <property type="molecule type" value="Genomic_DNA"/>
</dbReference>
<protein>
    <submittedName>
        <fullName evidence="1">Uncharacterized protein</fullName>
    </submittedName>
</protein>
<dbReference type="AlphaFoldDB" id="A0ABD5WLR3"/>
<name>A0ABD5WLR3_9EURY</name>
<proteinExistence type="predicted"/>
<evidence type="ECO:0000313" key="2">
    <source>
        <dbReference type="Proteomes" id="UP001596407"/>
    </source>
</evidence>
<dbReference type="RefSeq" id="WP_382210059.1">
    <property type="nucleotide sequence ID" value="NZ_JBHSZH010000005.1"/>
</dbReference>
<reference evidence="1 2" key="1">
    <citation type="journal article" date="2019" name="Int. J. Syst. Evol. Microbiol.">
        <title>The Global Catalogue of Microorganisms (GCM) 10K type strain sequencing project: providing services to taxonomists for standard genome sequencing and annotation.</title>
        <authorList>
            <consortium name="The Broad Institute Genomics Platform"/>
            <consortium name="The Broad Institute Genome Sequencing Center for Infectious Disease"/>
            <person name="Wu L."/>
            <person name="Ma J."/>
        </authorList>
    </citation>
    <scope>NUCLEOTIDE SEQUENCE [LARGE SCALE GENOMIC DNA]</scope>
    <source>
        <strain evidence="1 2">DT72</strain>
    </source>
</reference>
<organism evidence="1 2">
    <name type="scientific">Halorussus caseinilyticus</name>
    <dbReference type="NCBI Taxonomy" id="3034025"/>
    <lineage>
        <taxon>Archaea</taxon>
        <taxon>Methanobacteriati</taxon>
        <taxon>Methanobacteriota</taxon>
        <taxon>Stenosarchaea group</taxon>
        <taxon>Halobacteria</taxon>
        <taxon>Halobacteriales</taxon>
        <taxon>Haladaptataceae</taxon>
        <taxon>Halorussus</taxon>
    </lineage>
</organism>
<evidence type="ECO:0000313" key="1">
    <source>
        <dbReference type="EMBL" id="MFC7081462.1"/>
    </source>
</evidence>
<comment type="caution">
    <text evidence="1">The sequence shown here is derived from an EMBL/GenBank/DDBJ whole genome shotgun (WGS) entry which is preliminary data.</text>
</comment>
<sequence length="67" mass="7032">MSKLWEVVHVPPMVGSDVGGGPIVESRFGFFTSEMSQSSTAPGVPSPPASHASWLIPRRVPSSLVVA</sequence>
<accession>A0ABD5WLR3</accession>